<evidence type="ECO:0000313" key="4">
    <source>
        <dbReference type="Proteomes" id="UP000324252"/>
    </source>
</evidence>
<proteinExistence type="predicted"/>
<name>A0A1H0IXC9_9RHOB</name>
<feature type="signal peptide" evidence="1">
    <location>
        <begin position="1"/>
        <end position="28"/>
    </location>
</feature>
<dbReference type="RefSeq" id="WP_188129220.1">
    <property type="nucleotide sequence ID" value="NZ_FNIO01000005.1"/>
</dbReference>
<dbReference type="Gene3D" id="1.10.101.10">
    <property type="entry name" value="PGBD-like superfamily/PGBD"/>
    <property type="match status" value="1"/>
</dbReference>
<feature type="domain" description="Peptidoglycan binding-like" evidence="2">
    <location>
        <begin position="70"/>
        <end position="122"/>
    </location>
</feature>
<keyword evidence="4" id="KW-1185">Reference proteome</keyword>
<dbReference type="InterPro" id="IPR002477">
    <property type="entry name" value="Peptidoglycan-bd-like"/>
</dbReference>
<dbReference type="InterPro" id="IPR036366">
    <property type="entry name" value="PGBDSf"/>
</dbReference>
<dbReference type="Proteomes" id="UP000324252">
    <property type="component" value="Unassembled WGS sequence"/>
</dbReference>
<feature type="chain" id="PRO_5015064696" evidence="1">
    <location>
        <begin position="29"/>
        <end position="457"/>
    </location>
</feature>
<dbReference type="AlphaFoldDB" id="A0A1H0IXC9"/>
<accession>A0A1H0IXC9</accession>
<dbReference type="Pfam" id="PF01471">
    <property type="entry name" value="PG_binding_1"/>
    <property type="match status" value="1"/>
</dbReference>
<organism evidence="3 4">
    <name type="scientific">Lutimaribacter pacificus</name>
    <dbReference type="NCBI Taxonomy" id="391948"/>
    <lineage>
        <taxon>Bacteria</taxon>
        <taxon>Pseudomonadati</taxon>
        <taxon>Pseudomonadota</taxon>
        <taxon>Alphaproteobacteria</taxon>
        <taxon>Rhodobacterales</taxon>
        <taxon>Roseobacteraceae</taxon>
        <taxon>Lutimaribacter</taxon>
    </lineage>
</organism>
<evidence type="ECO:0000259" key="2">
    <source>
        <dbReference type="Pfam" id="PF01471"/>
    </source>
</evidence>
<dbReference type="EMBL" id="FQZZ01000003">
    <property type="protein sequence ID" value="SHK16836.1"/>
    <property type="molecule type" value="Genomic_DNA"/>
</dbReference>
<protein>
    <submittedName>
        <fullName evidence="3">Peptidoglycan binding domain-containing protein</fullName>
    </submittedName>
</protein>
<keyword evidence="1" id="KW-0732">Signal</keyword>
<dbReference type="InterPro" id="IPR036365">
    <property type="entry name" value="PGBD-like_sf"/>
</dbReference>
<gene>
    <name evidence="3" type="ORF">SAMN05444142_103500</name>
</gene>
<reference evidence="3 4" key="1">
    <citation type="submission" date="2016-11" db="EMBL/GenBank/DDBJ databases">
        <authorList>
            <person name="Varghese N."/>
            <person name="Submissions S."/>
        </authorList>
    </citation>
    <scope>NUCLEOTIDE SEQUENCE [LARGE SCALE GENOMIC DNA]</scope>
    <source>
        <strain evidence="3 4">DSM 29620</strain>
    </source>
</reference>
<evidence type="ECO:0000313" key="3">
    <source>
        <dbReference type="EMBL" id="SHK16836.1"/>
    </source>
</evidence>
<dbReference type="SUPFAM" id="SSF47090">
    <property type="entry name" value="PGBD-like"/>
    <property type="match status" value="1"/>
</dbReference>
<sequence length="457" mass="47237">MSKKVLNSTIGAAIATGLALATPAPAVASDLGKALIGGIILCGMTNCANQNKTRRSSGGGGSRPAPRVNETVRTDQQALNYFGYNVGTADGVSGQKTRNGISQYQSYMGYPVTGRLDDAQRANLHNAYAWAQSGRGAAYAGINGPELLRAYGSEARGGNYCQETGRCQYYGNNHGNNYANNQGTYGNGNMPNIYDANTPNAVPPTNRVVTPVSAPTTQAPNLPSFGAVEDAGASKSMAGFCQNVGFLTSANGGRISDPGAISDPSHALDEQFCGARDYAIAATEQKVSSAGISDAQLDEACGQVVALMEQQIGALDTQSPDDVTISAGQLAQSAGWQKDVMLQTGEICLGYGYRTDDAHMVLASSMLLVGAGSTPYSEVFGHHKRLGFGTSSDLDRANAWYGNTFAALEQGATPAFLPAQSAQRVTIMRAALGSGAAASTADAGAAPSLPAFNLNKN</sequence>
<evidence type="ECO:0000256" key="1">
    <source>
        <dbReference type="SAM" id="SignalP"/>
    </source>
</evidence>